<sequence>MAEKHCLKAADRAGVPAQVALANRIDWGVIVDAFLMKAARVGNRYAAEAYLDRSGLISDGMTVVTPDVVQVARAGEFVMVRSICQNDHYVIVTELVSGGDDVKQRCSR</sequence>
<evidence type="ECO:0000313" key="1">
    <source>
        <dbReference type="EMBL" id="NWF06699.1"/>
    </source>
</evidence>
<reference evidence="1 2" key="1">
    <citation type="submission" date="2020-04" db="EMBL/GenBank/DDBJ databases">
        <title>Molecular characterization of pseudomonads from Agaricus bisporus reveal novel blotch 2 pathogens in Western Europe.</title>
        <authorList>
            <person name="Taparia T."/>
            <person name="Krijger M."/>
            <person name="Haynes E."/>
            <person name="Elpinstone J.G."/>
            <person name="Noble R."/>
            <person name="Van Der Wolf J."/>
        </authorList>
    </citation>
    <scope>NUCLEOTIDE SEQUENCE [LARGE SCALE GENOMIC DNA]</scope>
    <source>
        <strain evidence="1 2">IPO3765</strain>
    </source>
</reference>
<name>A0A7Y8KLE9_9PSED</name>
<dbReference type="AlphaFoldDB" id="A0A7Y8KLE9"/>
<protein>
    <submittedName>
        <fullName evidence="1">Uncharacterized protein</fullName>
    </submittedName>
</protein>
<dbReference type="Proteomes" id="UP000561369">
    <property type="component" value="Unassembled WGS sequence"/>
</dbReference>
<comment type="caution">
    <text evidence="1">The sequence shown here is derived from an EMBL/GenBank/DDBJ whole genome shotgun (WGS) entry which is preliminary data.</text>
</comment>
<organism evidence="1 2">
    <name type="scientific">Pseudomonas salomonii</name>
    <dbReference type="NCBI Taxonomy" id="191391"/>
    <lineage>
        <taxon>Bacteria</taxon>
        <taxon>Pseudomonadati</taxon>
        <taxon>Pseudomonadota</taxon>
        <taxon>Gammaproteobacteria</taxon>
        <taxon>Pseudomonadales</taxon>
        <taxon>Pseudomonadaceae</taxon>
        <taxon>Pseudomonas</taxon>
    </lineage>
</organism>
<proteinExistence type="predicted"/>
<evidence type="ECO:0000313" key="2">
    <source>
        <dbReference type="Proteomes" id="UP000561369"/>
    </source>
</evidence>
<gene>
    <name evidence="1" type="ORF">HX810_03295</name>
</gene>
<accession>A0A7Y8KLE9</accession>
<dbReference type="EMBL" id="JACAQV010000005">
    <property type="protein sequence ID" value="NWF06699.1"/>
    <property type="molecule type" value="Genomic_DNA"/>
</dbReference>
<dbReference type="RefSeq" id="WP_177023622.1">
    <property type="nucleotide sequence ID" value="NZ_JACAQV010000005.1"/>
</dbReference>